<feature type="compositionally biased region" description="Basic and acidic residues" evidence="1">
    <location>
        <begin position="56"/>
        <end position="66"/>
    </location>
</feature>
<dbReference type="AlphaFoldDB" id="A0A8A1MIU1"/>
<evidence type="ECO:0000313" key="3">
    <source>
        <dbReference type="Proteomes" id="UP000663671"/>
    </source>
</evidence>
<proteinExistence type="predicted"/>
<dbReference type="VEuPathDB" id="FungiDB:I7I51_01582"/>
<feature type="compositionally biased region" description="Polar residues" evidence="1">
    <location>
        <begin position="1"/>
        <end position="18"/>
    </location>
</feature>
<feature type="region of interest" description="Disordered" evidence="1">
    <location>
        <begin position="1"/>
        <end position="66"/>
    </location>
</feature>
<accession>A0A8A1MIU1</accession>
<gene>
    <name evidence="2" type="ORF">I7I51_01582</name>
</gene>
<evidence type="ECO:0000313" key="2">
    <source>
        <dbReference type="EMBL" id="QSS64514.1"/>
    </source>
</evidence>
<feature type="compositionally biased region" description="Acidic residues" evidence="1">
    <location>
        <begin position="44"/>
        <end position="55"/>
    </location>
</feature>
<dbReference type="OrthoDB" id="4190640at2759"/>
<sequence length="112" mass="12606">MPASPEANSSKFPNSQFDYANDVFPDPGDDNTDGTRETDSKDSEDNDDSDMEIAEDDKLPPPKHYGVKETTLDVKWLQQCCLKKTTVGHEIHDQVANRTKWGGCYQDRPVND</sequence>
<dbReference type="EMBL" id="CP069114">
    <property type="protein sequence ID" value="QSS64514.1"/>
    <property type="molecule type" value="Genomic_DNA"/>
</dbReference>
<evidence type="ECO:0000256" key="1">
    <source>
        <dbReference type="SAM" id="MobiDB-lite"/>
    </source>
</evidence>
<name>A0A8A1MIU1_AJECA</name>
<protein>
    <submittedName>
        <fullName evidence="2">Uncharacterized protein</fullName>
    </submittedName>
</protein>
<reference evidence="2" key="1">
    <citation type="submission" date="2021-01" db="EMBL/GenBank/DDBJ databases">
        <title>Chromosome-level genome assembly of a human fungal pathogen reveals clustering of transcriptionally co-regulated genes.</title>
        <authorList>
            <person name="Voorhies M."/>
            <person name="Cohen S."/>
            <person name="Shea T.P."/>
            <person name="Petrus S."/>
            <person name="Munoz J.F."/>
            <person name="Poplawski S."/>
            <person name="Goldman W.E."/>
            <person name="Michael T."/>
            <person name="Cuomo C.A."/>
            <person name="Sil A."/>
            <person name="Beyhan S."/>
        </authorList>
    </citation>
    <scope>NUCLEOTIDE SEQUENCE</scope>
    <source>
        <strain evidence="2">WU24</strain>
    </source>
</reference>
<feature type="compositionally biased region" description="Basic and acidic residues" evidence="1">
    <location>
        <begin position="33"/>
        <end position="43"/>
    </location>
</feature>
<dbReference type="Proteomes" id="UP000663671">
    <property type="component" value="Chromosome 1"/>
</dbReference>
<organism evidence="2 3">
    <name type="scientific">Ajellomyces capsulatus</name>
    <name type="common">Darling's disease fungus</name>
    <name type="synonym">Histoplasma capsulatum</name>
    <dbReference type="NCBI Taxonomy" id="5037"/>
    <lineage>
        <taxon>Eukaryota</taxon>
        <taxon>Fungi</taxon>
        <taxon>Dikarya</taxon>
        <taxon>Ascomycota</taxon>
        <taxon>Pezizomycotina</taxon>
        <taxon>Eurotiomycetes</taxon>
        <taxon>Eurotiomycetidae</taxon>
        <taxon>Onygenales</taxon>
        <taxon>Ajellomycetaceae</taxon>
        <taxon>Histoplasma</taxon>
    </lineage>
</organism>